<keyword evidence="3" id="KW-1185">Reference proteome</keyword>
<proteinExistence type="predicted"/>
<name>A0A8J4Y8D6_CHIOP</name>
<feature type="region of interest" description="Disordered" evidence="1">
    <location>
        <begin position="110"/>
        <end position="141"/>
    </location>
</feature>
<accession>A0A8J4Y8D6</accession>
<reference evidence="2" key="1">
    <citation type="submission" date="2020-07" db="EMBL/GenBank/DDBJ databases">
        <title>The High-quality genome of the commercially important snow crab, Chionoecetes opilio.</title>
        <authorList>
            <person name="Jeong J.-H."/>
            <person name="Ryu S."/>
        </authorList>
    </citation>
    <scope>NUCLEOTIDE SEQUENCE</scope>
    <source>
        <strain evidence="2">MADBK_172401_WGS</strain>
        <tissue evidence="2">Digestive gland</tissue>
    </source>
</reference>
<dbReference type="AlphaFoldDB" id="A0A8J4Y8D6"/>
<comment type="caution">
    <text evidence="2">The sequence shown here is derived from an EMBL/GenBank/DDBJ whole genome shotgun (WGS) entry which is preliminary data.</text>
</comment>
<dbReference type="EMBL" id="JACEEZ010009483">
    <property type="protein sequence ID" value="KAG0722497.1"/>
    <property type="molecule type" value="Genomic_DNA"/>
</dbReference>
<evidence type="ECO:0000256" key="1">
    <source>
        <dbReference type="SAM" id="MobiDB-lite"/>
    </source>
</evidence>
<dbReference type="Proteomes" id="UP000770661">
    <property type="component" value="Unassembled WGS sequence"/>
</dbReference>
<evidence type="ECO:0000313" key="3">
    <source>
        <dbReference type="Proteomes" id="UP000770661"/>
    </source>
</evidence>
<organism evidence="2 3">
    <name type="scientific">Chionoecetes opilio</name>
    <name type="common">Atlantic snow crab</name>
    <name type="synonym">Cancer opilio</name>
    <dbReference type="NCBI Taxonomy" id="41210"/>
    <lineage>
        <taxon>Eukaryota</taxon>
        <taxon>Metazoa</taxon>
        <taxon>Ecdysozoa</taxon>
        <taxon>Arthropoda</taxon>
        <taxon>Crustacea</taxon>
        <taxon>Multicrustacea</taxon>
        <taxon>Malacostraca</taxon>
        <taxon>Eumalacostraca</taxon>
        <taxon>Eucarida</taxon>
        <taxon>Decapoda</taxon>
        <taxon>Pleocyemata</taxon>
        <taxon>Brachyura</taxon>
        <taxon>Eubrachyura</taxon>
        <taxon>Majoidea</taxon>
        <taxon>Majidae</taxon>
        <taxon>Chionoecetes</taxon>
    </lineage>
</organism>
<protein>
    <submittedName>
        <fullName evidence="2">Uncharacterized protein</fullName>
    </submittedName>
</protein>
<evidence type="ECO:0000313" key="2">
    <source>
        <dbReference type="EMBL" id="KAG0722497.1"/>
    </source>
</evidence>
<gene>
    <name evidence="2" type="ORF">GWK47_044416</name>
</gene>
<sequence>MEFNSEGRSQWVLGNNILEVVDKYVYPRAGSERGGIGVRRGSQSGAEGVWEAREAARRRQRPYHRTLTTSTCDLRGHTEINTEGEAVAEWLACGPKLEFCQDYPHGHRTSGSKCGGGMSGANHHRCPGLHLGSKRAAERVQ</sequence>